<feature type="compositionally biased region" description="Basic and acidic residues" evidence="1">
    <location>
        <begin position="36"/>
        <end position="46"/>
    </location>
</feature>
<evidence type="ECO:0000313" key="3">
    <source>
        <dbReference type="Proteomes" id="UP001272137"/>
    </source>
</evidence>
<dbReference type="Proteomes" id="UP001272137">
    <property type="component" value="Unassembled WGS sequence"/>
</dbReference>
<organism evidence="2 3">
    <name type="scientific">Burkholderia thailandensis</name>
    <dbReference type="NCBI Taxonomy" id="57975"/>
    <lineage>
        <taxon>Bacteria</taxon>
        <taxon>Pseudomonadati</taxon>
        <taxon>Pseudomonadota</taxon>
        <taxon>Betaproteobacteria</taxon>
        <taxon>Burkholderiales</taxon>
        <taxon>Burkholderiaceae</taxon>
        <taxon>Burkholderia</taxon>
        <taxon>pseudomallei group</taxon>
    </lineage>
</organism>
<protein>
    <submittedName>
        <fullName evidence="2">Uncharacterized protein</fullName>
    </submittedName>
</protein>
<sequence>MCQLNASANAGKSPASAPAAAAISPAHAAPARHAACRPDRLDRPDPPRNAAALP</sequence>
<evidence type="ECO:0000256" key="1">
    <source>
        <dbReference type="SAM" id="MobiDB-lite"/>
    </source>
</evidence>
<name>A0AAW9CPH0_BURTH</name>
<proteinExistence type="predicted"/>
<feature type="compositionally biased region" description="Low complexity" evidence="1">
    <location>
        <begin position="1"/>
        <end position="33"/>
    </location>
</feature>
<dbReference type="AlphaFoldDB" id="A0AAW9CPH0"/>
<accession>A0AAW9CPH0</accession>
<gene>
    <name evidence="2" type="ORF">C7S16_7119</name>
</gene>
<comment type="caution">
    <text evidence="2">The sequence shown here is derived from an EMBL/GenBank/DDBJ whole genome shotgun (WGS) entry which is preliminary data.</text>
</comment>
<evidence type="ECO:0000313" key="2">
    <source>
        <dbReference type="EMBL" id="MDW9250712.1"/>
    </source>
</evidence>
<dbReference type="EMBL" id="QXCT01000001">
    <property type="protein sequence ID" value="MDW9250712.1"/>
    <property type="molecule type" value="Genomic_DNA"/>
</dbReference>
<reference evidence="2" key="1">
    <citation type="submission" date="2018-08" db="EMBL/GenBank/DDBJ databases">
        <title>Identification of Burkholderia cepacia strains that express a Burkholderia pseudomallei-like capsular polysaccharide.</title>
        <authorList>
            <person name="Burtnick M.N."/>
            <person name="Vongsouvath M."/>
            <person name="Newton P."/>
            <person name="Wuthiekanun V."/>
            <person name="Limmathurotsakul D."/>
            <person name="Brett P.J."/>
            <person name="Chantratita N."/>
            <person name="Dance D.A."/>
        </authorList>
    </citation>
    <scope>NUCLEOTIDE SEQUENCE</scope>
    <source>
        <strain evidence="2">SBXCC001</strain>
    </source>
</reference>
<feature type="region of interest" description="Disordered" evidence="1">
    <location>
        <begin position="1"/>
        <end position="54"/>
    </location>
</feature>